<dbReference type="SMART" id="SM00320">
    <property type="entry name" value="WD40"/>
    <property type="match status" value="6"/>
</dbReference>
<accession>A0AA36MM82</accession>
<dbReference type="GO" id="GO:0051028">
    <property type="term" value="P:mRNA transport"/>
    <property type="evidence" value="ECO:0007669"/>
    <property type="project" value="UniProtKB-KW"/>
</dbReference>
<keyword evidence="4" id="KW-0813">Transport</keyword>
<evidence type="ECO:0000256" key="4">
    <source>
        <dbReference type="ARBA" id="ARBA00022448"/>
    </source>
</evidence>
<dbReference type="InterPro" id="IPR001680">
    <property type="entry name" value="WD40_rpt"/>
</dbReference>
<dbReference type="PROSITE" id="PS50082">
    <property type="entry name" value="WD_REPEATS_2"/>
    <property type="match status" value="3"/>
</dbReference>
<dbReference type="GO" id="GO:0031080">
    <property type="term" value="C:nuclear pore outer ring"/>
    <property type="evidence" value="ECO:0007669"/>
    <property type="project" value="TreeGrafter"/>
</dbReference>
<dbReference type="PROSITE" id="PS50294">
    <property type="entry name" value="WD_REPEATS_REGION"/>
    <property type="match status" value="1"/>
</dbReference>
<evidence type="ECO:0000256" key="8">
    <source>
        <dbReference type="ARBA" id="ARBA00022927"/>
    </source>
</evidence>
<keyword evidence="11" id="KW-0539">Nucleus</keyword>
<feature type="repeat" description="WD" evidence="13">
    <location>
        <begin position="200"/>
        <end position="232"/>
    </location>
</feature>
<dbReference type="InterPro" id="IPR036322">
    <property type="entry name" value="WD40_repeat_dom_sf"/>
</dbReference>
<evidence type="ECO:0000256" key="12">
    <source>
        <dbReference type="ARBA" id="ARBA00025261"/>
    </source>
</evidence>
<evidence type="ECO:0000256" key="3">
    <source>
        <dbReference type="ARBA" id="ARBA00011369"/>
    </source>
</evidence>
<dbReference type="PANTHER" id="PTHR11024:SF2">
    <property type="entry name" value="PROTEIN SEC13 HOMOLOG"/>
    <property type="match status" value="1"/>
</dbReference>
<keyword evidence="6" id="KW-0677">Repeat</keyword>
<comment type="caution">
    <text evidence="14">The sequence shown here is derived from an EMBL/GenBank/DDBJ whole genome shotgun (WGS) entry which is preliminary data.</text>
</comment>
<sequence>MSQMVGSLDTSSLGVIHDVQLDYYAKRAAAASSDGSVRIWDVTDGRQQQIGHLKGHEGPIWKVSWAHPRFGNLLATAGYDMKVIVWKEERGQWVMAYVDSNHGASVNDVEFAPQEHGLRLASASSDGSVAVLTYSADGSWRRSVMQAHPGGAQTLNWAPVSYRDGVPSSPVRVATGGCDHTVKIWRFDNEVWCEENPRFPYAHTDWVRDVAWRPDHSSVLATGSWDQSVVIWTQEMEGQPWRQLCKLPVNGKVECLSWSITGSMLAVSYGDGLSVIFKEAYDGHFEEVGKIEESGYTEVPGKLAPMPGAGADGYGQAAPAAPAANAVNSEMAQQQQAVLEAFGM</sequence>
<feature type="repeat" description="WD" evidence="13">
    <location>
        <begin position="53"/>
        <end position="96"/>
    </location>
</feature>
<comment type="function">
    <text evidence="12">Component of the coat protein complex II (COPII) which promotes the formation of transport vesicles from the endoplasmic reticulum (ER). The coat has two main functions, the physical deformation of the endoplasmic reticulum membrane into vesicles and the selection of cargo molecules. It also functions as a component of the nuclear pore complex (NPC). NPC components, collectively referred to as nucleoporins (NUPs), can play the role of both NPC structural components and of docking or interaction partners for transiently associated nuclear transport factors. SEC13 is required for efficient mRNA export from the nucleus to the cytoplasm and for correct nuclear pore biogenesis and distribution.</text>
</comment>
<keyword evidence="9" id="KW-0811">Translocation</keyword>
<evidence type="ECO:0000256" key="1">
    <source>
        <dbReference type="ARBA" id="ARBA00004567"/>
    </source>
</evidence>
<evidence type="ECO:0000256" key="2">
    <source>
        <dbReference type="ARBA" id="ARBA00010102"/>
    </source>
</evidence>
<dbReference type="SUPFAM" id="SSF50978">
    <property type="entry name" value="WD40 repeat-like"/>
    <property type="match status" value="1"/>
</dbReference>
<evidence type="ECO:0000256" key="5">
    <source>
        <dbReference type="ARBA" id="ARBA00022574"/>
    </source>
</evidence>
<comment type="subcellular location">
    <subcellularLocation>
        <location evidence="1">Nucleus</location>
        <location evidence="1">Nuclear pore complex</location>
    </subcellularLocation>
</comment>
<evidence type="ECO:0000256" key="6">
    <source>
        <dbReference type="ARBA" id="ARBA00022737"/>
    </source>
</evidence>
<dbReference type="InterPro" id="IPR037363">
    <property type="entry name" value="Sec13/Seh1_fam"/>
</dbReference>
<dbReference type="Pfam" id="PF00400">
    <property type="entry name" value="WD40"/>
    <property type="match status" value="4"/>
</dbReference>
<keyword evidence="8" id="KW-0653">Protein transport</keyword>
<keyword evidence="10" id="KW-0906">Nuclear pore complex</keyword>
<evidence type="ECO:0000256" key="13">
    <source>
        <dbReference type="PROSITE-ProRule" id="PRU00221"/>
    </source>
</evidence>
<dbReference type="EMBL" id="CAUJNA010000127">
    <property type="protein sequence ID" value="CAJ1372317.1"/>
    <property type="molecule type" value="Genomic_DNA"/>
</dbReference>
<dbReference type="PROSITE" id="PS00678">
    <property type="entry name" value="WD_REPEATS_1"/>
    <property type="match status" value="1"/>
</dbReference>
<evidence type="ECO:0000256" key="11">
    <source>
        <dbReference type="ARBA" id="ARBA00023242"/>
    </source>
</evidence>
<feature type="repeat" description="WD" evidence="13">
    <location>
        <begin position="29"/>
        <end position="50"/>
    </location>
</feature>
<dbReference type="PRINTS" id="PR00320">
    <property type="entry name" value="GPROTEINBRPT"/>
</dbReference>
<dbReference type="GO" id="GO:0005198">
    <property type="term" value="F:structural molecule activity"/>
    <property type="evidence" value="ECO:0007669"/>
    <property type="project" value="InterPro"/>
</dbReference>
<dbReference type="InterPro" id="IPR019775">
    <property type="entry name" value="WD40_repeat_CS"/>
</dbReference>
<protein>
    <submittedName>
        <fullName evidence="14">Uncharacterized protein</fullName>
    </submittedName>
</protein>
<evidence type="ECO:0000256" key="7">
    <source>
        <dbReference type="ARBA" id="ARBA00022816"/>
    </source>
</evidence>
<reference evidence="14" key="1">
    <citation type="submission" date="2023-08" db="EMBL/GenBank/DDBJ databases">
        <authorList>
            <person name="Chen Y."/>
            <person name="Shah S."/>
            <person name="Dougan E. K."/>
            <person name="Thang M."/>
            <person name="Chan C."/>
        </authorList>
    </citation>
    <scope>NUCLEOTIDE SEQUENCE</scope>
</reference>
<dbReference type="GO" id="GO:0090114">
    <property type="term" value="P:COPII-coated vesicle budding"/>
    <property type="evidence" value="ECO:0007669"/>
    <property type="project" value="TreeGrafter"/>
</dbReference>
<dbReference type="InterPro" id="IPR015943">
    <property type="entry name" value="WD40/YVTN_repeat-like_dom_sf"/>
</dbReference>
<dbReference type="AlphaFoldDB" id="A0AA36MM82"/>
<dbReference type="Gene3D" id="2.130.10.10">
    <property type="entry name" value="YVTN repeat-like/Quinoprotein amine dehydrogenase"/>
    <property type="match status" value="1"/>
</dbReference>
<evidence type="ECO:0000256" key="9">
    <source>
        <dbReference type="ARBA" id="ARBA00023010"/>
    </source>
</evidence>
<gene>
    <name evidence="14" type="ORF">EVOR1521_LOCUS2424</name>
</gene>
<evidence type="ECO:0000256" key="10">
    <source>
        <dbReference type="ARBA" id="ARBA00023132"/>
    </source>
</evidence>
<proteinExistence type="inferred from homology"/>
<name>A0AA36MM82_9DINO</name>
<dbReference type="GO" id="GO:0006606">
    <property type="term" value="P:protein import into nucleus"/>
    <property type="evidence" value="ECO:0007669"/>
    <property type="project" value="TreeGrafter"/>
</dbReference>
<comment type="similarity">
    <text evidence="2">Belongs to the WD repeat SEC13 family.</text>
</comment>
<comment type="subunit">
    <text evidence="3">The COPII coat is composed of at least 5 proteins: the SEC23/24 complex, the SEC13/31 complex, and the protein SAR1. Component of the nuclear pore complex (NPC). NPC constitutes the exclusive means of nucleocytoplasmic transport. NPCs allow the passive diffusion of ions and small molecules and the active, nuclear transport receptor-mediated bidirectional transport of macromolecules such as proteins, RNAs, ribonucleoparticles (RNPs), and ribosomal subunits across the nuclear envelope. Due to its 8-fold rotational symmetry, all subunits are present with 8 copies or multiples thereof.</text>
</comment>
<keyword evidence="7" id="KW-0509">mRNA transport</keyword>
<evidence type="ECO:0000313" key="15">
    <source>
        <dbReference type="Proteomes" id="UP001178507"/>
    </source>
</evidence>
<dbReference type="GO" id="GO:0030127">
    <property type="term" value="C:COPII vesicle coat"/>
    <property type="evidence" value="ECO:0007669"/>
    <property type="project" value="TreeGrafter"/>
</dbReference>
<keyword evidence="5 13" id="KW-0853">WD repeat</keyword>
<organism evidence="14 15">
    <name type="scientific">Effrenium voratum</name>
    <dbReference type="NCBI Taxonomy" id="2562239"/>
    <lineage>
        <taxon>Eukaryota</taxon>
        <taxon>Sar</taxon>
        <taxon>Alveolata</taxon>
        <taxon>Dinophyceae</taxon>
        <taxon>Suessiales</taxon>
        <taxon>Symbiodiniaceae</taxon>
        <taxon>Effrenium</taxon>
    </lineage>
</organism>
<dbReference type="InterPro" id="IPR020472">
    <property type="entry name" value="WD40_PAC1"/>
</dbReference>
<keyword evidence="15" id="KW-1185">Reference proteome</keyword>
<evidence type="ECO:0000313" key="14">
    <source>
        <dbReference type="EMBL" id="CAJ1372317.1"/>
    </source>
</evidence>
<dbReference type="Proteomes" id="UP001178507">
    <property type="component" value="Unassembled WGS sequence"/>
</dbReference>
<dbReference type="PANTHER" id="PTHR11024">
    <property type="entry name" value="NUCLEAR PORE COMPLEX PROTEIN SEC13 / SEH1 FAMILY MEMBER"/>
    <property type="match status" value="1"/>
</dbReference>